<accession>A0A0H2RPY7</accession>
<dbReference type="GO" id="GO:0005737">
    <property type="term" value="C:cytoplasm"/>
    <property type="evidence" value="ECO:0007669"/>
    <property type="project" value="TreeGrafter"/>
</dbReference>
<dbReference type="Proteomes" id="UP000053477">
    <property type="component" value="Unassembled WGS sequence"/>
</dbReference>
<evidence type="ECO:0000313" key="2">
    <source>
        <dbReference type="EMBL" id="KLO13904.1"/>
    </source>
</evidence>
<organism evidence="2 3">
    <name type="scientific">Schizopora paradoxa</name>
    <dbReference type="NCBI Taxonomy" id="27342"/>
    <lineage>
        <taxon>Eukaryota</taxon>
        <taxon>Fungi</taxon>
        <taxon>Dikarya</taxon>
        <taxon>Basidiomycota</taxon>
        <taxon>Agaricomycotina</taxon>
        <taxon>Agaricomycetes</taxon>
        <taxon>Hymenochaetales</taxon>
        <taxon>Schizoporaceae</taxon>
        <taxon>Schizopora</taxon>
    </lineage>
</organism>
<dbReference type="EMBL" id="KQ085952">
    <property type="protein sequence ID" value="KLO13904.1"/>
    <property type="molecule type" value="Genomic_DNA"/>
</dbReference>
<protein>
    <recommendedName>
        <fullName evidence="1">Protein kinase domain-containing protein</fullName>
    </recommendedName>
</protein>
<dbReference type="Gene3D" id="1.10.510.10">
    <property type="entry name" value="Transferase(Phosphotransferase) domain 1"/>
    <property type="match status" value="1"/>
</dbReference>
<feature type="domain" description="Protein kinase" evidence="1">
    <location>
        <begin position="1"/>
        <end position="133"/>
    </location>
</feature>
<name>A0A0H2RPY7_9AGAM</name>
<gene>
    <name evidence="2" type="ORF">SCHPADRAFT_341846</name>
</gene>
<evidence type="ECO:0000313" key="3">
    <source>
        <dbReference type="Proteomes" id="UP000053477"/>
    </source>
</evidence>
<dbReference type="InParanoid" id="A0A0H2RPY7"/>
<dbReference type="InterPro" id="IPR011009">
    <property type="entry name" value="Kinase-like_dom_sf"/>
</dbReference>
<dbReference type="AlphaFoldDB" id="A0A0H2RPY7"/>
<dbReference type="PROSITE" id="PS50011">
    <property type="entry name" value="PROTEIN_KINASE_DOM"/>
    <property type="match status" value="1"/>
</dbReference>
<dbReference type="PANTHER" id="PTHR23257">
    <property type="entry name" value="SERINE-THREONINE PROTEIN KINASE"/>
    <property type="match status" value="1"/>
</dbReference>
<dbReference type="InterPro" id="IPR000719">
    <property type="entry name" value="Prot_kinase_dom"/>
</dbReference>
<dbReference type="GO" id="GO:0004672">
    <property type="term" value="F:protein kinase activity"/>
    <property type="evidence" value="ECO:0007669"/>
    <property type="project" value="InterPro"/>
</dbReference>
<dbReference type="InterPro" id="IPR050167">
    <property type="entry name" value="Ser_Thr_protein_kinase"/>
</dbReference>
<sequence length="176" mass="19570">MSSSNDPLLYDFTETDSALYLRDIGARWMAPELFYPVWFVKGNFTISRPSAETNVWALGMVIHELLTGDVPFSEIKKDGNVIMAIMDGEVPKTWRSASAYSTILQDIASRCWKQVPAERLSIDSVLSELNAAFAADATAITEGQDLERLASKIASIGQILDHVRLEDNSTLKNRVE</sequence>
<dbReference type="GO" id="GO:0005524">
    <property type="term" value="F:ATP binding"/>
    <property type="evidence" value="ECO:0007669"/>
    <property type="project" value="InterPro"/>
</dbReference>
<dbReference type="OrthoDB" id="4062651at2759"/>
<reference evidence="2 3" key="1">
    <citation type="submission" date="2015-04" db="EMBL/GenBank/DDBJ databases">
        <title>Complete genome sequence of Schizopora paradoxa KUC8140, a cosmopolitan wood degrader in East Asia.</title>
        <authorList>
            <consortium name="DOE Joint Genome Institute"/>
            <person name="Min B."/>
            <person name="Park H."/>
            <person name="Jang Y."/>
            <person name="Kim J.-J."/>
            <person name="Kim K.H."/>
            <person name="Pangilinan J."/>
            <person name="Lipzen A."/>
            <person name="Riley R."/>
            <person name="Grigoriev I.V."/>
            <person name="Spatafora J.W."/>
            <person name="Choi I.-G."/>
        </authorList>
    </citation>
    <scope>NUCLEOTIDE SEQUENCE [LARGE SCALE GENOMIC DNA]</scope>
    <source>
        <strain evidence="2 3">KUC8140</strain>
    </source>
</reference>
<dbReference type="STRING" id="27342.A0A0H2RPY7"/>
<proteinExistence type="predicted"/>
<keyword evidence="3" id="KW-1185">Reference proteome</keyword>
<dbReference type="GO" id="GO:0007165">
    <property type="term" value="P:signal transduction"/>
    <property type="evidence" value="ECO:0007669"/>
    <property type="project" value="TreeGrafter"/>
</dbReference>
<dbReference type="SUPFAM" id="SSF56112">
    <property type="entry name" value="Protein kinase-like (PK-like)"/>
    <property type="match status" value="1"/>
</dbReference>
<dbReference type="Pfam" id="PF00069">
    <property type="entry name" value="Pkinase"/>
    <property type="match status" value="1"/>
</dbReference>
<evidence type="ECO:0000259" key="1">
    <source>
        <dbReference type="PROSITE" id="PS50011"/>
    </source>
</evidence>